<evidence type="ECO:0000313" key="3">
    <source>
        <dbReference type="Proteomes" id="UP001631993"/>
    </source>
</evidence>
<evidence type="ECO:0000256" key="1">
    <source>
        <dbReference type="SAM" id="MobiDB-lite"/>
    </source>
</evidence>
<sequence>MNLDDILNAISALAGTGSLALQIIEGRQRQNDVRDDAGDGQPASEADPGGSEPGSVPTE</sequence>
<accession>A0ABW9IQR2</accession>
<gene>
    <name evidence="2" type="ORF">ACKI1S_32265</name>
</gene>
<comment type="caution">
    <text evidence="2">The sequence shown here is derived from an EMBL/GenBank/DDBJ whole genome shotgun (WGS) entry which is preliminary data.</text>
</comment>
<protein>
    <submittedName>
        <fullName evidence="2">Uncharacterized protein</fullName>
    </submittedName>
</protein>
<dbReference type="RefSeq" id="WP_369279372.1">
    <property type="nucleotide sequence ID" value="NZ_JBJVMW010000002.1"/>
</dbReference>
<reference evidence="2 3" key="1">
    <citation type="submission" date="2024-12" db="EMBL/GenBank/DDBJ databases">
        <title>Forecasting of Potato common scab and diversities of Pathogenic streptomyces spp. in china.</title>
        <authorList>
            <person name="Handique U."/>
            <person name="Wu J."/>
        </authorList>
    </citation>
    <scope>NUCLEOTIDE SEQUENCE [LARGE SCALE GENOMIC DNA]</scope>
    <source>
        <strain evidence="2 3">ZRIMU1585</strain>
    </source>
</reference>
<evidence type="ECO:0000313" key="2">
    <source>
        <dbReference type="EMBL" id="MFM9650810.1"/>
    </source>
</evidence>
<name>A0ABW9IQR2_STRGJ</name>
<dbReference type="Proteomes" id="UP001631993">
    <property type="component" value="Unassembled WGS sequence"/>
</dbReference>
<organism evidence="2 3">
    <name type="scientific">Streptomyces galilaeus</name>
    <dbReference type="NCBI Taxonomy" id="33899"/>
    <lineage>
        <taxon>Bacteria</taxon>
        <taxon>Bacillati</taxon>
        <taxon>Actinomycetota</taxon>
        <taxon>Actinomycetes</taxon>
        <taxon>Kitasatosporales</taxon>
        <taxon>Streptomycetaceae</taxon>
        <taxon>Streptomyces</taxon>
    </lineage>
</organism>
<proteinExistence type="predicted"/>
<feature type="region of interest" description="Disordered" evidence="1">
    <location>
        <begin position="29"/>
        <end position="59"/>
    </location>
</feature>
<keyword evidence="3" id="KW-1185">Reference proteome</keyword>
<dbReference type="EMBL" id="JBJVNE010000018">
    <property type="protein sequence ID" value="MFM9650810.1"/>
    <property type="molecule type" value="Genomic_DNA"/>
</dbReference>